<keyword evidence="6" id="KW-1185">Reference proteome</keyword>
<evidence type="ECO:0000256" key="1">
    <source>
        <dbReference type="ARBA" id="ARBA00006739"/>
    </source>
</evidence>
<proteinExistence type="inferred from homology"/>
<dbReference type="Proteomes" id="UP000600139">
    <property type="component" value="Unassembled WGS sequence"/>
</dbReference>
<reference evidence="5" key="1">
    <citation type="submission" date="2021-01" db="EMBL/GenBank/DDBJ databases">
        <title>Modified the classification status of verrucomicrobia.</title>
        <authorList>
            <person name="Feng X."/>
        </authorList>
    </citation>
    <scope>NUCLEOTIDE SEQUENCE</scope>
    <source>
        <strain evidence="5">JCM 18052</strain>
    </source>
</reference>
<dbReference type="Gene3D" id="3.90.550.10">
    <property type="entry name" value="Spore Coat Polysaccharide Biosynthesis Protein SpsA, Chain A"/>
    <property type="match status" value="1"/>
</dbReference>
<evidence type="ECO:0000256" key="3">
    <source>
        <dbReference type="ARBA" id="ARBA00022679"/>
    </source>
</evidence>
<keyword evidence="2" id="KW-0328">Glycosyltransferase</keyword>
<dbReference type="Pfam" id="PF00535">
    <property type="entry name" value="Glycos_transf_2"/>
    <property type="match status" value="1"/>
</dbReference>
<gene>
    <name evidence="5" type="ORF">JIN84_02170</name>
</gene>
<dbReference type="PANTHER" id="PTHR43685:SF5">
    <property type="entry name" value="GLYCOSYLTRANSFERASE EPSE-RELATED"/>
    <property type="match status" value="1"/>
</dbReference>
<evidence type="ECO:0000313" key="5">
    <source>
        <dbReference type="EMBL" id="MBK1814400.1"/>
    </source>
</evidence>
<dbReference type="EMBL" id="JAENIK010000004">
    <property type="protein sequence ID" value="MBK1814400.1"/>
    <property type="molecule type" value="Genomic_DNA"/>
</dbReference>
<dbReference type="RefSeq" id="WP_200349366.1">
    <property type="nucleotide sequence ID" value="NZ_BAABHZ010000010.1"/>
</dbReference>
<dbReference type="SUPFAM" id="SSF53448">
    <property type="entry name" value="Nucleotide-diphospho-sugar transferases"/>
    <property type="match status" value="1"/>
</dbReference>
<dbReference type="InterPro" id="IPR050834">
    <property type="entry name" value="Glycosyltransf_2"/>
</dbReference>
<dbReference type="AlphaFoldDB" id="A0A934V9Q5"/>
<comment type="similarity">
    <text evidence="1">Belongs to the glycosyltransferase 2 family.</text>
</comment>
<dbReference type="GO" id="GO:0016757">
    <property type="term" value="F:glycosyltransferase activity"/>
    <property type="evidence" value="ECO:0007669"/>
    <property type="project" value="UniProtKB-KW"/>
</dbReference>
<sequence>MTPLVSIIMPVWNGERYLEEAVRSILGQTFRDFEFIILDDGSSDRTPEILAGFASLDSRIRVITLEHEGIVIALNRGVAESRARWIARMDADDVSHPERLARQWAAVGKNPRAVICHTHVTIFGDPAYVTKAGRFIRSQALIALRLCFQCPIIHPTVMFRKDAFLECGGYRPEERHAEDFALWGRMIEHGRIIGVPEPSLDFRVHSSSISKQQAATQEALSQKISANHCERFMNLDGENAVRAYRAIQVTFVTHPIREWLWFVVGCLPKMRWHSLEMWAWVATRSIQILRSRKNPS</sequence>
<name>A0A934V9Q5_9BACT</name>
<keyword evidence="3" id="KW-0808">Transferase</keyword>
<feature type="domain" description="Glycosyltransferase 2-like" evidence="4">
    <location>
        <begin position="6"/>
        <end position="164"/>
    </location>
</feature>
<accession>A0A934V9Q5</accession>
<protein>
    <submittedName>
        <fullName evidence="5">Glycosyltransferase</fullName>
    </submittedName>
</protein>
<dbReference type="InterPro" id="IPR001173">
    <property type="entry name" value="Glyco_trans_2-like"/>
</dbReference>
<comment type="caution">
    <text evidence="5">The sequence shown here is derived from an EMBL/GenBank/DDBJ whole genome shotgun (WGS) entry which is preliminary data.</text>
</comment>
<dbReference type="PANTHER" id="PTHR43685">
    <property type="entry name" value="GLYCOSYLTRANSFERASE"/>
    <property type="match status" value="1"/>
</dbReference>
<evidence type="ECO:0000256" key="2">
    <source>
        <dbReference type="ARBA" id="ARBA00022676"/>
    </source>
</evidence>
<dbReference type="InterPro" id="IPR029044">
    <property type="entry name" value="Nucleotide-diphossugar_trans"/>
</dbReference>
<evidence type="ECO:0000259" key="4">
    <source>
        <dbReference type="Pfam" id="PF00535"/>
    </source>
</evidence>
<evidence type="ECO:0000313" key="6">
    <source>
        <dbReference type="Proteomes" id="UP000600139"/>
    </source>
</evidence>
<organism evidence="5 6">
    <name type="scientific">Luteolibacter yonseiensis</name>
    <dbReference type="NCBI Taxonomy" id="1144680"/>
    <lineage>
        <taxon>Bacteria</taxon>
        <taxon>Pseudomonadati</taxon>
        <taxon>Verrucomicrobiota</taxon>
        <taxon>Verrucomicrobiia</taxon>
        <taxon>Verrucomicrobiales</taxon>
        <taxon>Verrucomicrobiaceae</taxon>
        <taxon>Luteolibacter</taxon>
    </lineage>
</organism>